<dbReference type="Pfam" id="PF05368">
    <property type="entry name" value="NmrA"/>
    <property type="match status" value="1"/>
</dbReference>
<dbReference type="PANTHER" id="PTHR43162">
    <property type="match status" value="1"/>
</dbReference>
<proteinExistence type="predicted"/>
<dbReference type="AlphaFoldDB" id="A0A2S7IGR7"/>
<dbReference type="Gene3D" id="3.90.25.10">
    <property type="entry name" value="UDP-galactose 4-epimerase, domain 1"/>
    <property type="match status" value="1"/>
</dbReference>
<dbReference type="InterPro" id="IPR008030">
    <property type="entry name" value="NmrA-like"/>
</dbReference>
<comment type="caution">
    <text evidence="2">The sequence shown here is derived from an EMBL/GenBank/DDBJ whole genome shotgun (WGS) entry which is preliminary data.</text>
</comment>
<accession>A0A2S7IGR7</accession>
<dbReference type="Gene3D" id="3.40.50.720">
    <property type="entry name" value="NAD(P)-binding Rossmann-like Domain"/>
    <property type="match status" value="1"/>
</dbReference>
<evidence type="ECO:0000259" key="1">
    <source>
        <dbReference type="Pfam" id="PF05368"/>
    </source>
</evidence>
<name>A0A2S7IGR7_9BACT</name>
<evidence type="ECO:0000313" key="3">
    <source>
        <dbReference type="Proteomes" id="UP000239590"/>
    </source>
</evidence>
<dbReference type="EMBL" id="PTRA01000006">
    <property type="protein sequence ID" value="PQA54483.1"/>
    <property type="molecule type" value="Genomic_DNA"/>
</dbReference>
<gene>
    <name evidence="2" type="ORF">C5O19_22305</name>
</gene>
<dbReference type="OrthoDB" id="9780595at2"/>
<organism evidence="2 3">
    <name type="scientific">Siphonobacter curvatus</name>
    <dbReference type="NCBI Taxonomy" id="2094562"/>
    <lineage>
        <taxon>Bacteria</taxon>
        <taxon>Pseudomonadati</taxon>
        <taxon>Bacteroidota</taxon>
        <taxon>Cytophagia</taxon>
        <taxon>Cytophagales</taxon>
        <taxon>Cytophagaceae</taxon>
        <taxon>Siphonobacter</taxon>
    </lineage>
</organism>
<dbReference type="PANTHER" id="PTHR43162:SF1">
    <property type="entry name" value="PRESTALK A DIFFERENTIATION PROTEIN A"/>
    <property type="match status" value="1"/>
</dbReference>
<keyword evidence="3" id="KW-1185">Reference proteome</keyword>
<evidence type="ECO:0000313" key="2">
    <source>
        <dbReference type="EMBL" id="PQA54483.1"/>
    </source>
</evidence>
<protein>
    <submittedName>
        <fullName evidence="2">NmrA family transcriptional regulator</fullName>
    </submittedName>
</protein>
<dbReference type="InterPro" id="IPR051604">
    <property type="entry name" value="Ergot_Alk_Oxidoreductase"/>
</dbReference>
<reference evidence="3" key="1">
    <citation type="submission" date="2018-02" db="EMBL/GenBank/DDBJ databases">
        <title>Genome sequencing of Solimonas sp. HR-BB.</title>
        <authorList>
            <person name="Lee Y."/>
            <person name="Jeon C.O."/>
        </authorList>
    </citation>
    <scope>NUCLEOTIDE SEQUENCE [LARGE SCALE GENOMIC DNA]</scope>
    <source>
        <strain evidence="3">HR-U</strain>
    </source>
</reference>
<dbReference type="Proteomes" id="UP000239590">
    <property type="component" value="Unassembled WGS sequence"/>
</dbReference>
<sequence length="277" mass="30569">MHISNPILVLGGTGKTGHRIVERLHNQNFPVRIGSRRNQPAFDWYDATTWPAVLSGVKAVYISFQPDLAIPEAFDIIRSFVEKAVQAGIRRLVLLSGRGEEAAERCEQIVMNAGVEWTVLRASWFHQNFSESFFLESIQQGQLVLPVADVGEPFIDADDIAEVAVAALTQPQHTGRVYELTGPRLLTFAEAVQTIARYTDRSISYETIPLESYLSALQDLGTPPEMIALLAYLFSEVLDGRNASLTPDVAQILGRPPIVFDAYAERTAASGLWTPSV</sequence>
<dbReference type="RefSeq" id="WP_104715607.1">
    <property type="nucleotide sequence ID" value="NZ_PTRA01000006.1"/>
</dbReference>
<dbReference type="SUPFAM" id="SSF51735">
    <property type="entry name" value="NAD(P)-binding Rossmann-fold domains"/>
    <property type="match status" value="1"/>
</dbReference>
<dbReference type="InterPro" id="IPR036291">
    <property type="entry name" value="NAD(P)-bd_dom_sf"/>
</dbReference>
<feature type="domain" description="NmrA-like" evidence="1">
    <location>
        <begin position="7"/>
        <end position="228"/>
    </location>
</feature>